<accession>A0A392UTZ8</accession>
<protein>
    <submittedName>
        <fullName evidence="1">Uncharacterized protein</fullName>
    </submittedName>
</protein>
<reference evidence="1 2" key="1">
    <citation type="journal article" date="2018" name="Front. Plant Sci.">
        <title>Red Clover (Trifolium pratense) and Zigzag Clover (T. medium) - A Picture of Genomic Similarities and Differences.</title>
        <authorList>
            <person name="Dluhosova J."/>
            <person name="Istvanek J."/>
            <person name="Nedelnik J."/>
            <person name="Repkova J."/>
        </authorList>
    </citation>
    <scope>NUCLEOTIDE SEQUENCE [LARGE SCALE GENOMIC DNA]</scope>
    <source>
        <strain evidence="2">cv. 10/8</strain>
        <tissue evidence="1">Leaf</tissue>
    </source>
</reference>
<feature type="non-terminal residue" evidence="1">
    <location>
        <position position="51"/>
    </location>
</feature>
<dbReference type="EMBL" id="LXQA010949505">
    <property type="protein sequence ID" value="MCI78371.1"/>
    <property type="molecule type" value="Genomic_DNA"/>
</dbReference>
<dbReference type="Proteomes" id="UP000265520">
    <property type="component" value="Unassembled WGS sequence"/>
</dbReference>
<evidence type="ECO:0000313" key="2">
    <source>
        <dbReference type="Proteomes" id="UP000265520"/>
    </source>
</evidence>
<comment type="caution">
    <text evidence="1">The sequence shown here is derived from an EMBL/GenBank/DDBJ whole genome shotgun (WGS) entry which is preliminary data.</text>
</comment>
<proteinExistence type="predicted"/>
<organism evidence="1 2">
    <name type="scientific">Trifolium medium</name>
    <dbReference type="NCBI Taxonomy" id="97028"/>
    <lineage>
        <taxon>Eukaryota</taxon>
        <taxon>Viridiplantae</taxon>
        <taxon>Streptophyta</taxon>
        <taxon>Embryophyta</taxon>
        <taxon>Tracheophyta</taxon>
        <taxon>Spermatophyta</taxon>
        <taxon>Magnoliopsida</taxon>
        <taxon>eudicotyledons</taxon>
        <taxon>Gunneridae</taxon>
        <taxon>Pentapetalae</taxon>
        <taxon>rosids</taxon>
        <taxon>fabids</taxon>
        <taxon>Fabales</taxon>
        <taxon>Fabaceae</taxon>
        <taxon>Papilionoideae</taxon>
        <taxon>50 kb inversion clade</taxon>
        <taxon>NPAAA clade</taxon>
        <taxon>Hologalegina</taxon>
        <taxon>IRL clade</taxon>
        <taxon>Trifolieae</taxon>
        <taxon>Trifolium</taxon>
    </lineage>
</organism>
<keyword evidence="2" id="KW-1185">Reference proteome</keyword>
<evidence type="ECO:0000313" key="1">
    <source>
        <dbReference type="EMBL" id="MCI78371.1"/>
    </source>
</evidence>
<dbReference type="AlphaFoldDB" id="A0A392UTZ8"/>
<gene>
    <name evidence="1" type="ORF">A2U01_0099641</name>
</gene>
<sequence length="51" mass="5647">MRKLSGVLGIEKERALGREREEESSDSSRTKVRELASIIVSGSEEGRMSIP</sequence>
<name>A0A392UTZ8_9FABA</name>